<protein>
    <submittedName>
        <fullName evidence="2">Translation initiation factor 2</fullName>
    </submittedName>
</protein>
<dbReference type="PROSITE" id="PS51257">
    <property type="entry name" value="PROKAR_LIPOPROTEIN"/>
    <property type="match status" value="1"/>
</dbReference>
<dbReference type="RefSeq" id="WP_304575401.1">
    <property type="nucleotide sequence ID" value="NZ_JAUQOO010000014.1"/>
</dbReference>
<keyword evidence="2" id="KW-0396">Initiation factor</keyword>
<gene>
    <name evidence="2" type="ORF">Q6A51_18010</name>
</gene>
<reference evidence="2 3" key="1">
    <citation type="submission" date="2023-07" db="EMBL/GenBank/DDBJ databases">
        <title>Identification of four novel Pseudomonas species associated with bacterial leaf spot of cucurbits.</title>
        <authorList>
            <person name="Fullem K.R."/>
        </authorList>
    </citation>
    <scope>NUCLEOTIDE SEQUENCE [LARGE SCALE GENOMIC DNA]</scope>
    <source>
        <strain evidence="2 3">KFB 138</strain>
    </source>
</reference>
<dbReference type="EMBL" id="JAUQOO010000014">
    <property type="protein sequence ID" value="MDO7928683.1"/>
    <property type="molecule type" value="Genomic_DNA"/>
</dbReference>
<keyword evidence="2" id="KW-0648">Protein biosynthesis</keyword>
<name>A0ABT9CV08_9PSED</name>
<keyword evidence="3" id="KW-1185">Reference proteome</keyword>
<evidence type="ECO:0000313" key="3">
    <source>
        <dbReference type="Proteomes" id="UP001223016"/>
    </source>
</evidence>
<accession>A0ABT9CV08</accession>
<organism evidence="2 3">
    <name type="scientific">Pseudomonas serbiensis</name>
    <dbReference type="NCBI Taxonomy" id="3064350"/>
    <lineage>
        <taxon>Bacteria</taxon>
        <taxon>Pseudomonadati</taxon>
        <taxon>Pseudomonadota</taxon>
        <taxon>Gammaproteobacteria</taxon>
        <taxon>Pseudomonadales</taxon>
        <taxon>Pseudomonadaceae</taxon>
        <taxon>Pseudomonas</taxon>
    </lineage>
</organism>
<feature type="region of interest" description="Disordered" evidence="1">
    <location>
        <begin position="89"/>
        <end position="109"/>
    </location>
</feature>
<evidence type="ECO:0000313" key="2">
    <source>
        <dbReference type="EMBL" id="MDO7928683.1"/>
    </source>
</evidence>
<evidence type="ECO:0000256" key="1">
    <source>
        <dbReference type="SAM" id="MobiDB-lite"/>
    </source>
</evidence>
<dbReference type="Proteomes" id="UP001223016">
    <property type="component" value="Unassembled WGS sequence"/>
</dbReference>
<sequence>MNNAFRCFGLVVAVLLSACDSQDAPAPKPKVEAVSAPARPSAAVVAPDSVPARQVAPAPVPAPPVHELKPSAPVVPVVAGKEAVIPPRPVSASKVPDSRPVQAKAATAKAPVAKVKEKAAVVSGREKNKAGKGSVKDVRLAQPKLDLSLPPEMVKELSPPANVITAKRKPLLPQMFGNKGSSSDPSPFELNGRLLSNEMQLQMRNESRRDIEGAALDFKFKQ</sequence>
<dbReference type="GO" id="GO:0003743">
    <property type="term" value="F:translation initiation factor activity"/>
    <property type="evidence" value="ECO:0007669"/>
    <property type="project" value="UniProtKB-KW"/>
</dbReference>
<proteinExistence type="predicted"/>
<comment type="caution">
    <text evidence="2">The sequence shown here is derived from an EMBL/GenBank/DDBJ whole genome shotgun (WGS) entry which is preliminary data.</text>
</comment>